<gene>
    <name evidence="3" type="ORF">BEK98_18160</name>
</gene>
<proteinExistence type="predicted"/>
<evidence type="ECO:0000313" key="4">
    <source>
        <dbReference type="Proteomes" id="UP000215483"/>
    </source>
</evidence>
<dbReference type="RefSeq" id="WP_167444204.1">
    <property type="nucleotide sequence ID" value="NZ_MCGQ01000014.1"/>
</dbReference>
<feature type="transmembrane region" description="Helical" evidence="1">
    <location>
        <begin position="81"/>
        <end position="98"/>
    </location>
</feature>
<reference evidence="3 4" key="1">
    <citation type="submission" date="2016-07" db="EMBL/GenBank/DDBJ databases">
        <title>Draft genome of Streptomyces diastatochromogenes.</title>
        <authorList>
            <person name="Podduturi R."/>
            <person name="Lukassen M.B."/>
            <person name="Clausen N."/>
            <person name="Nielsen J.L."/>
            <person name="Jorgensen N.O."/>
        </authorList>
    </citation>
    <scope>NUCLEOTIDE SEQUENCE [LARGE SCALE GENOMIC DNA]</scope>
    <source>
        <strain evidence="3 4">DSM 40608</strain>
    </source>
</reference>
<keyword evidence="4" id="KW-1185">Reference proteome</keyword>
<dbReference type="Proteomes" id="UP000215483">
    <property type="component" value="Unassembled WGS sequence"/>
</dbReference>
<feature type="domain" description="Phosphatidic acid phosphatase type 2/haloperoxidase" evidence="2">
    <location>
        <begin position="79"/>
        <end position="188"/>
    </location>
</feature>
<dbReference type="InterPro" id="IPR000326">
    <property type="entry name" value="PAP2/HPO"/>
</dbReference>
<feature type="transmembrane region" description="Helical" evidence="1">
    <location>
        <begin position="118"/>
        <end position="139"/>
    </location>
</feature>
<dbReference type="SUPFAM" id="SSF48317">
    <property type="entry name" value="Acid phosphatase/Vanadium-dependent haloperoxidase"/>
    <property type="match status" value="1"/>
</dbReference>
<comment type="caution">
    <text evidence="3">The sequence shown here is derived from an EMBL/GenBank/DDBJ whole genome shotgun (WGS) entry which is preliminary data.</text>
</comment>
<dbReference type="InterPro" id="IPR036938">
    <property type="entry name" value="PAP2/HPO_sf"/>
</dbReference>
<evidence type="ECO:0000259" key="2">
    <source>
        <dbReference type="SMART" id="SM00014"/>
    </source>
</evidence>
<accession>A0A233SH83</accession>
<feature type="transmembrane region" description="Helical" evidence="1">
    <location>
        <begin position="177"/>
        <end position="196"/>
    </location>
</feature>
<protein>
    <recommendedName>
        <fullName evidence="2">Phosphatidic acid phosphatase type 2/haloperoxidase domain-containing protein</fullName>
    </recommendedName>
</protein>
<evidence type="ECO:0000313" key="3">
    <source>
        <dbReference type="EMBL" id="OXY95026.1"/>
    </source>
</evidence>
<organism evidence="3 4">
    <name type="scientific">Streptomyces diastatochromogenes</name>
    <dbReference type="NCBI Taxonomy" id="42236"/>
    <lineage>
        <taxon>Bacteria</taxon>
        <taxon>Bacillati</taxon>
        <taxon>Actinomycetota</taxon>
        <taxon>Actinomycetes</taxon>
        <taxon>Kitasatosporales</taxon>
        <taxon>Streptomycetaceae</taxon>
        <taxon>Streptomyces</taxon>
    </lineage>
</organism>
<keyword evidence="1" id="KW-0472">Membrane</keyword>
<dbReference type="EMBL" id="MCGQ01000014">
    <property type="protein sequence ID" value="OXY95026.1"/>
    <property type="molecule type" value="Genomic_DNA"/>
</dbReference>
<feature type="transmembrane region" description="Helical" evidence="1">
    <location>
        <begin position="146"/>
        <end position="165"/>
    </location>
</feature>
<keyword evidence="1" id="KW-1133">Transmembrane helix</keyword>
<dbReference type="Gene3D" id="1.20.144.10">
    <property type="entry name" value="Phosphatidic acid phosphatase type 2/haloperoxidase"/>
    <property type="match status" value="1"/>
</dbReference>
<name>A0A233SH83_STRDA</name>
<keyword evidence="1" id="KW-0812">Transmembrane</keyword>
<sequence>MIAATVLLTAVLATGLALLGNGRPAFQNLDDRWMNAMQGAPGGAATSLARAFDVLGGPLGVILPLTLTGCLGIYGRWRSGLFVFVAGVVSNIVVVLPLKQLVDRPRPPHPWVLVGEGSFPSGQVFTVTTLLLAAGVVLFPPRARRWWWLVAAALIALTMWSRTWLHAQWLSDTVAGAAAGVGVVLLLWSAFARLLGEEARRAAADRLWD</sequence>
<evidence type="ECO:0000256" key="1">
    <source>
        <dbReference type="SAM" id="Phobius"/>
    </source>
</evidence>
<feature type="transmembrane region" description="Helical" evidence="1">
    <location>
        <begin position="48"/>
        <end position="74"/>
    </location>
</feature>
<dbReference type="Pfam" id="PF01569">
    <property type="entry name" value="PAP2"/>
    <property type="match status" value="1"/>
</dbReference>
<dbReference type="AlphaFoldDB" id="A0A233SH83"/>
<dbReference type="SMART" id="SM00014">
    <property type="entry name" value="acidPPc"/>
    <property type="match status" value="1"/>
</dbReference>